<evidence type="ECO:0000313" key="3">
    <source>
        <dbReference type="EMBL" id="CAH8242884.1"/>
    </source>
</evidence>
<name>A0ABM9FUS9_9BACL</name>
<gene>
    <name evidence="3" type="ORF">WJ0W_000093</name>
</gene>
<dbReference type="Pfam" id="PF01418">
    <property type="entry name" value="HTH_6"/>
    <property type="match status" value="1"/>
</dbReference>
<protein>
    <recommendedName>
        <fullName evidence="2">HTH rpiR-type domain-containing protein</fullName>
    </recommendedName>
</protein>
<dbReference type="RefSeq" id="WP_249725653.1">
    <property type="nucleotide sequence ID" value="NZ_AP031286.1"/>
</dbReference>
<accession>A0ABM9FUS9</accession>
<dbReference type="InterPro" id="IPR009057">
    <property type="entry name" value="Homeodomain-like_sf"/>
</dbReference>
<feature type="compositionally biased region" description="Basic and acidic residues" evidence="1">
    <location>
        <begin position="1"/>
        <end position="11"/>
    </location>
</feature>
<evidence type="ECO:0000256" key="1">
    <source>
        <dbReference type="SAM" id="MobiDB-lite"/>
    </source>
</evidence>
<dbReference type="InterPro" id="IPR036388">
    <property type="entry name" value="WH-like_DNA-bd_sf"/>
</dbReference>
<comment type="caution">
    <text evidence="3">The sequence shown here is derived from an EMBL/GenBank/DDBJ whole genome shotgun (WGS) entry which is preliminary data.</text>
</comment>
<feature type="domain" description="HTH rpiR-type" evidence="2">
    <location>
        <begin position="19"/>
        <end position="95"/>
    </location>
</feature>
<feature type="region of interest" description="Disordered" evidence="1">
    <location>
        <begin position="1"/>
        <end position="21"/>
    </location>
</feature>
<evidence type="ECO:0000313" key="4">
    <source>
        <dbReference type="Proteomes" id="UP001154322"/>
    </source>
</evidence>
<dbReference type="PROSITE" id="PS51071">
    <property type="entry name" value="HTH_RPIR"/>
    <property type="match status" value="1"/>
</dbReference>
<dbReference type="InterPro" id="IPR000281">
    <property type="entry name" value="HTH_RpiR"/>
</dbReference>
<keyword evidence="4" id="KW-1185">Reference proteome</keyword>
<dbReference type="SUPFAM" id="SSF46689">
    <property type="entry name" value="Homeodomain-like"/>
    <property type="match status" value="1"/>
</dbReference>
<organism evidence="3 4">
    <name type="scientific">Paenibacillus melissococcoides</name>
    <dbReference type="NCBI Taxonomy" id="2912268"/>
    <lineage>
        <taxon>Bacteria</taxon>
        <taxon>Bacillati</taxon>
        <taxon>Bacillota</taxon>
        <taxon>Bacilli</taxon>
        <taxon>Bacillales</taxon>
        <taxon>Paenibacillaceae</taxon>
        <taxon>Paenibacillus</taxon>
    </lineage>
</organism>
<dbReference type="Proteomes" id="UP001154322">
    <property type="component" value="Unassembled WGS sequence"/>
</dbReference>
<reference evidence="3" key="1">
    <citation type="submission" date="2022-06" db="EMBL/GenBank/DDBJ databases">
        <authorList>
            <person name="Dietemann V."/>
            <person name="Ory F."/>
            <person name="Dainat B."/>
            <person name="Oberhansli S."/>
        </authorList>
    </citation>
    <scope>NUCLEOTIDE SEQUENCE</scope>
    <source>
        <strain evidence="3">Ena-SAMPLE-TAB-26-04-2022-14:26:32:270-5432</strain>
    </source>
</reference>
<proteinExistence type="predicted"/>
<sequence>MTKERGDRDEAIPGGRDQSIVHSPITSIYPSLTKSEKKVAGIVLKDPETAVFYTITDLSKHAEVGDTSVIRSAGSSGIRAIRNSSCRSRRTWGPWKSRYRATSSQGMIWRRSSRS</sequence>
<dbReference type="Gene3D" id="1.10.10.10">
    <property type="entry name" value="Winged helix-like DNA-binding domain superfamily/Winged helix DNA-binding domain"/>
    <property type="match status" value="1"/>
</dbReference>
<dbReference type="EMBL" id="CALYLO010000001">
    <property type="protein sequence ID" value="CAH8242884.1"/>
    <property type="molecule type" value="Genomic_DNA"/>
</dbReference>
<evidence type="ECO:0000259" key="2">
    <source>
        <dbReference type="PROSITE" id="PS51071"/>
    </source>
</evidence>